<dbReference type="InterPro" id="IPR005835">
    <property type="entry name" value="NTP_transferase_dom"/>
</dbReference>
<dbReference type="InterPro" id="IPR001538">
    <property type="entry name" value="Man6P_isomerase-2_C"/>
</dbReference>
<evidence type="ECO:0000256" key="7">
    <source>
        <dbReference type="ARBA" id="ARBA00047343"/>
    </source>
</evidence>
<dbReference type="SUPFAM" id="SSF51182">
    <property type="entry name" value="RmlC-like cupins"/>
    <property type="match status" value="1"/>
</dbReference>
<dbReference type="InterPro" id="IPR011051">
    <property type="entry name" value="RmlC_Cupin_sf"/>
</dbReference>
<comment type="caution">
    <text evidence="12">The sequence shown here is derived from an EMBL/GenBank/DDBJ whole genome shotgun (WGS) entry which is preliminary data.</text>
</comment>
<evidence type="ECO:0000256" key="8">
    <source>
        <dbReference type="RuleBase" id="RU004190"/>
    </source>
</evidence>
<dbReference type="GO" id="GO:0004475">
    <property type="term" value="F:mannose-1-phosphate guanylyltransferase (GTP) activity"/>
    <property type="evidence" value="ECO:0007669"/>
    <property type="project" value="UniProtKB-EC"/>
</dbReference>
<comment type="similarity">
    <text evidence="1 8">Belongs to the mannose-6-phosphate isomerase type 2 family.</text>
</comment>
<dbReference type="GO" id="GO:0009298">
    <property type="term" value="P:GDP-mannose biosynthetic process"/>
    <property type="evidence" value="ECO:0007669"/>
    <property type="project" value="TreeGrafter"/>
</dbReference>
<evidence type="ECO:0000256" key="3">
    <source>
        <dbReference type="ARBA" id="ARBA00022679"/>
    </source>
</evidence>
<comment type="catalytic activity">
    <reaction evidence="7">
        <text>alpha-D-mannose 1-phosphate + GTP + H(+) = GDP-alpha-D-mannose + diphosphate</text>
        <dbReference type="Rhea" id="RHEA:15229"/>
        <dbReference type="ChEBI" id="CHEBI:15378"/>
        <dbReference type="ChEBI" id="CHEBI:33019"/>
        <dbReference type="ChEBI" id="CHEBI:37565"/>
        <dbReference type="ChEBI" id="CHEBI:57527"/>
        <dbReference type="ChEBI" id="CHEBI:58409"/>
        <dbReference type="EC" id="2.7.7.13"/>
    </reaction>
</comment>
<organism evidence="12 13">
    <name type="scientific">Desulfonatronospira thiodismutans ASO3-1</name>
    <dbReference type="NCBI Taxonomy" id="555779"/>
    <lineage>
        <taxon>Bacteria</taxon>
        <taxon>Pseudomonadati</taxon>
        <taxon>Thermodesulfobacteriota</taxon>
        <taxon>Desulfovibrionia</taxon>
        <taxon>Desulfovibrionales</taxon>
        <taxon>Desulfonatronovibrionaceae</taxon>
        <taxon>Desulfonatronospira</taxon>
    </lineage>
</organism>
<dbReference type="EC" id="2.7.7.13" evidence="2"/>
<dbReference type="CDD" id="cd02213">
    <property type="entry name" value="cupin_PMI_typeII_C"/>
    <property type="match status" value="1"/>
</dbReference>
<dbReference type="Gene3D" id="3.90.550.10">
    <property type="entry name" value="Spore Coat Polysaccharide Biosynthesis Protein SpsA, Chain A"/>
    <property type="match status" value="1"/>
</dbReference>
<evidence type="ECO:0000259" key="10">
    <source>
        <dbReference type="Pfam" id="PF01050"/>
    </source>
</evidence>
<dbReference type="InterPro" id="IPR029044">
    <property type="entry name" value="Nucleotide-diphossugar_trans"/>
</dbReference>
<keyword evidence="12" id="KW-0413">Isomerase</keyword>
<evidence type="ECO:0000256" key="2">
    <source>
        <dbReference type="ARBA" id="ARBA00012387"/>
    </source>
</evidence>
<feature type="domain" description="Mannose-6-phosphate isomerase type II C-terminal" evidence="10">
    <location>
        <begin position="349"/>
        <end position="463"/>
    </location>
</feature>
<name>D6SSQ9_9BACT</name>
<protein>
    <recommendedName>
        <fullName evidence="2">mannose-1-phosphate guanylyltransferase</fullName>
        <ecNumber evidence="2">2.7.7.13</ecNumber>
    </recommendedName>
</protein>
<reference evidence="12" key="1">
    <citation type="submission" date="2010-05" db="EMBL/GenBank/DDBJ databases">
        <title>The draft genome of Desulfonatronospira thiodismutans ASO3-1.</title>
        <authorList>
            <consortium name="US DOE Joint Genome Institute (JGI-PGF)"/>
            <person name="Lucas S."/>
            <person name="Copeland A."/>
            <person name="Lapidus A."/>
            <person name="Cheng J.-F."/>
            <person name="Bruce D."/>
            <person name="Goodwin L."/>
            <person name="Pitluck S."/>
            <person name="Chertkov O."/>
            <person name="Brettin T."/>
            <person name="Detter J.C."/>
            <person name="Han C."/>
            <person name="Land M.L."/>
            <person name="Hauser L."/>
            <person name="Kyrpides N."/>
            <person name="Mikhailova N."/>
            <person name="Muyzer G."/>
            <person name="Woyke T."/>
        </authorList>
    </citation>
    <scope>NUCLEOTIDE SEQUENCE [LARGE SCALE GENOMIC DNA]</scope>
    <source>
        <strain evidence="12">ASO3-1</strain>
    </source>
</reference>
<gene>
    <name evidence="12" type="ORF">Dthio_PD1064</name>
</gene>
<evidence type="ECO:0000256" key="6">
    <source>
        <dbReference type="ARBA" id="ARBA00023134"/>
    </source>
</evidence>
<dbReference type="FunFam" id="2.60.120.10:FF:000032">
    <property type="entry name" value="Mannose-1-phosphate guanylyltransferase/mannose-6-phosphate isomerase"/>
    <property type="match status" value="1"/>
</dbReference>
<dbReference type="InterPro" id="IPR049577">
    <property type="entry name" value="GMPP_N"/>
</dbReference>
<evidence type="ECO:0000256" key="4">
    <source>
        <dbReference type="ARBA" id="ARBA00022695"/>
    </source>
</evidence>
<keyword evidence="5" id="KW-0547">Nucleotide-binding</keyword>
<evidence type="ECO:0000256" key="5">
    <source>
        <dbReference type="ARBA" id="ARBA00022741"/>
    </source>
</evidence>
<dbReference type="EMBL" id="ACJN02000003">
    <property type="protein sequence ID" value="EFI33725.1"/>
    <property type="molecule type" value="Genomic_DNA"/>
</dbReference>
<dbReference type="PANTHER" id="PTHR46390:SF1">
    <property type="entry name" value="MANNOSE-1-PHOSPHATE GUANYLYLTRANSFERASE"/>
    <property type="match status" value="1"/>
</dbReference>
<dbReference type="CDD" id="cd02509">
    <property type="entry name" value="GDP-M1P_Guanylyltransferase"/>
    <property type="match status" value="1"/>
</dbReference>
<evidence type="ECO:0000259" key="11">
    <source>
        <dbReference type="Pfam" id="PF22640"/>
    </source>
</evidence>
<dbReference type="SUPFAM" id="SSF53448">
    <property type="entry name" value="Nucleotide-diphospho-sugar transferases"/>
    <property type="match status" value="1"/>
</dbReference>
<keyword evidence="6" id="KW-0342">GTP-binding</keyword>
<dbReference type="Gene3D" id="2.60.120.10">
    <property type="entry name" value="Jelly Rolls"/>
    <property type="match status" value="1"/>
</dbReference>
<sequence length="468" mass="52128">MFLPVILAGGSGTRLWPLSRKLYPKQFLAFGGELSMLQQSVRRLDGLQCAPPLLVCNEEHRFLAAEQMRLMGHEDVSILLEPEGRNTAPAIALAALHATSSGEDPVLFVMAADHHIHDQQAFQESVTMAAEQAGKDWLVTFGIVPDSPETGYGYIRRGENIQGQVYRAGRFVEKPDSDTAAAYLKAGDYYWNSGMFMFRAGRYLEELEKFEPAILECCRAAMQNARRDMHFVRVDKDAFNSCPGNSIDYAVMEKTQDAALVPMEAGWSDVGSWSSLWDLLPRDAEGNSCKGDVMAMDTSNSLLFSDYRMVATLGVQDLVVVETKDAVLVAHKNRAQDIKSLVDRIKSSGRSEHVTHREVFRPWGSYDGIDAGGRYQVKRITVKPGAKLSLQKHHHRAEHWVVVSGTAMVTNGEESFLVTENQSTYIPLGRQHSLENPGKIPLELIEVQSGAYLGEDDIVRFEDIYGRL</sequence>
<dbReference type="InterPro" id="IPR054566">
    <property type="entry name" value="ManC/GMP-like_b-helix"/>
</dbReference>
<dbReference type="InterPro" id="IPR006375">
    <property type="entry name" value="Man1P_GuaTrfase/Man6P_Isoase"/>
</dbReference>
<evidence type="ECO:0000313" key="13">
    <source>
        <dbReference type="Proteomes" id="UP000005496"/>
    </source>
</evidence>
<keyword evidence="13" id="KW-1185">Reference proteome</keyword>
<evidence type="ECO:0000313" key="12">
    <source>
        <dbReference type="EMBL" id="EFI33725.1"/>
    </source>
</evidence>
<evidence type="ECO:0000256" key="1">
    <source>
        <dbReference type="ARBA" id="ARBA00006115"/>
    </source>
</evidence>
<accession>D6SSQ9</accession>
<feature type="domain" description="Nucleotidyl transferase" evidence="9">
    <location>
        <begin position="4"/>
        <end position="282"/>
    </location>
</feature>
<dbReference type="OrthoDB" id="9806359at2"/>
<feature type="domain" description="MannoseP isomerase/GMP-like beta-helix" evidence="11">
    <location>
        <begin position="291"/>
        <end position="344"/>
    </location>
</feature>
<dbReference type="AlphaFoldDB" id="D6SSQ9"/>
<evidence type="ECO:0000259" key="9">
    <source>
        <dbReference type="Pfam" id="PF00483"/>
    </source>
</evidence>
<dbReference type="NCBIfam" id="TIGR01479">
    <property type="entry name" value="GMP_PMI"/>
    <property type="match status" value="1"/>
</dbReference>
<dbReference type="GO" id="GO:0000271">
    <property type="term" value="P:polysaccharide biosynthetic process"/>
    <property type="evidence" value="ECO:0007669"/>
    <property type="project" value="InterPro"/>
</dbReference>
<dbReference type="FunFam" id="3.90.550.10:FF:000046">
    <property type="entry name" value="Mannose-1-phosphate guanylyltransferase (GDP)"/>
    <property type="match status" value="1"/>
</dbReference>
<dbReference type="RefSeq" id="WP_008871074.1">
    <property type="nucleotide sequence ID" value="NZ_ACJN02000003.1"/>
</dbReference>
<dbReference type="InterPro" id="IPR051161">
    <property type="entry name" value="Mannose-6P_isomerase_type2"/>
</dbReference>
<keyword evidence="4 12" id="KW-0548">Nucleotidyltransferase</keyword>
<dbReference type="Pfam" id="PF22640">
    <property type="entry name" value="ManC_GMP_beta-helix"/>
    <property type="match status" value="1"/>
</dbReference>
<dbReference type="eggNOG" id="COG0836">
    <property type="taxonomic scope" value="Bacteria"/>
</dbReference>
<dbReference type="Pfam" id="PF01050">
    <property type="entry name" value="MannoseP_isomer"/>
    <property type="match status" value="1"/>
</dbReference>
<dbReference type="Pfam" id="PF00483">
    <property type="entry name" value="NTP_transferase"/>
    <property type="match status" value="1"/>
</dbReference>
<dbReference type="PANTHER" id="PTHR46390">
    <property type="entry name" value="MANNOSE-1-PHOSPHATE GUANYLYLTRANSFERASE"/>
    <property type="match status" value="1"/>
</dbReference>
<dbReference type="GO" id="GO:0016853">
    <property type="term" value="F:isomerase activity"/>
    <property type="evidence" value="ECO:0007669"/>
    <property type="project" value="UniProtKB-KW"/>
</dbReference>
<keyword evidence="3 12" id="KW-0808">Transferase</keyword>
<dbReference type="GO" id="GO:0005525">
    <property type="term" value="F:GTP binding"/>
    <property type="evidence" value="ECO:0007669"/>
    <property type="project" value="UniProtKB-KW"/>
</dbReference>
<proteinExistence type="inferred from homology"/>
<dbReference type="Proteomes" id="UP000005496">
    <property type="component" value="Unassembled WGS sequence"/>
</dbReference>
<dbReference type="InterPro" id="IPR014710">
    <property type="entry name" value="RmlC-like_jellyroll"/>
</dbReference>